<evidence type="ECO:0000313" key="3">
    <source>
        <dbReference type="Proteomes" id="UP000270299"/>
    </source>
</evidence>
<sequence>MSERAVPILPGRDLNETLGFYERLGFENRGAPPEEWDYLILGRGSLELHFSSEPGVDPLTTASMCYLYVDDANAQFDEWRELVVGNRATGSRIVPPVVTDYGMIEFAIVDPSGNLIRIGTPADK</sequence>
<dbReference type="OrthoDB" id="6624781at2"/>
<evidence type="ECO:0000313" key="2">
    <source>
        <dbReference type="EMBL" id="RLP69852.1"/>
    </source>
</evidence>
<dbReference type="GO" id="GO:0046677">
    <property type="term" value="P:response to antibiotic"/>
    <property type="evidence" value="ECO:0007669"/>
    <property type="project" value="UniProtKB-KW"/>
</dbReference>
<dbReference type="CDD" id="cd08349">
    <property type="entry name" value="BLMA_like"/>
    <property type="match status" value="1"/>
</dbReference>
<gene>
    <name evidence="2" type="ORF">D9V29_11080</name>
</gene>
<name>A0A3L6ZRX8_9MICO</name>
<dbReference type="InterPro" id="IPR000335">
    <property type="entry name" value="Bleomycin-R"/>
</dbReference>
<dbReference type="Proteomes" id="UP000270299">
    <property type="component" value="Unassembled WGS sequence"/>
</dbReference>
<accession>A0A3L6ZRX8</accession>
<dbReference type="SUPFAM" id="SSF54593">
    <property type="entry name" value="Glyoxalase/Bleomycin resistance protein/Dihydroxybiphenyl dioxygenase"/>
    <property type="match status" value="1"/>
</dbReference>
<protein>
    <submittedName>
        <fullName evidence="2">VOC family protein</fullName>
    </submittedName>
</protein>
<reference evidence="2 3" key="1">
    <citation type="submission" date="2018-10" db="EMBL/GenBank/DDBJ databases">
        <authorList>
            <person name="Li J."/>
        </authorList>
    </citation>
    <scope>NUCLEOTIDE SEQUENCE [LARGE SCALE GENOMIC DNA]</scope>
    <source>
        <strain evidence="2 3">CCTCC AB209002</strain>
    </source>
</reference>
<comment type="caution">
    <text evidence="2">The sequence shown here is derived from an EMBL/GenBank/DDBJ whole genome shotgun (WGS) entry which is preliminary data.</text>
</comment>
<proteinExistence type="predicted"/>
<evidence type="ECO:0000256" key="1">
    <source>
        <dbReference type="ARBA" id="ARBA00023251"/>
    </source>
</evidence>
<dbReference type="RefSeq" id="WP_121673388.1">
    <property type="nucleotide sequence ID" value="NZ_BMXM01000008.1"/>
</dbReference>
<keyword evidence="1" id="KW-0046">Antibiotic resistance</keyword>
<dbReference type="EMBL" id="RCUV01000012">
    <property type="protein sequence ID" value="RLP69852.1"/>
    <property type="molecule type" value="Genomic_DNA"/>
</dbReference>
<dbReference type="InterPro" id="IPR029068">
    <property type="entry name" value="Glyas_Bleomycin-R_OHBP_Dase"/>
</dbReference>
<keyword evidence="3" id="KW-1185">Reference proteome</keyword>
<dbReference type="AlphaFoldDB" id="A0A3L6ZRX8"/>
<organism evidence="2 3">
    <name type="scientific">Mycetocola manganoxydans</name>
    <dbReference type="NCBI Taxonomy" id="699879"/>
    <lineage>
        <taxon>Bacteria</taxon>
        <taxon>Bacillati</taxon>
        <taxon>Actinomycetota</taxon>
        <taxon>Actinomycetes</taxon>
        <taxon>Micrococcales</taxon>
        <taxon>Microbacteriaceae</taxon>
        <taxon>Mycetocola</taxon>
    </lineage>
</organism>
<dbReference type="Gene3D" id="3.10.180.10">
    <property type="entry name" value="2,3-Dihydroxybiphenyl 1,2-Dioxygenase, domain 1"/>
    <property type="match status" value="1"/>
</dbReference>